<sequence length="106" mass="11588">MASMVVDHRIGIIVSALQSEASLLGGIHNELKNELESMKAFRVDAERKQLKMEGEKTDSSLFIKEDDTVGIAGEMANGGRIAAKLCFCGWNARYPTLMPCLASCMH</sequence>
<gene>
    <name evidence="1" type="ORF">RCOM_0742260</name>
</gene>
<dbReference type="EMBL" id="EQ973965">
    <property type="protein sequence ID" value="EEF36875.1"/>
    <property type="molecule type" value="Genomic_DNA"/>
</dbReference>
<accession>B9SHP8</accession>
<protein>
    <submittedName>
        <fullName evidence="1">Uncharacterized protein</fullName>
    </submittedName>
</protein>
<name>B9SHP8_RICCO</name>
<proteinExistence type="predicted"/>
<dbReference type="InParanoid" id="B9SHP8"/>
<evidence type="ECO:0000313" key="2">
    <source>
        <dbReference type="Proteomes" id="UP000008311"/>
    </source>
</evidence>
<reference evidence="2" key="1">
    <citation type="journal article" date="2010" name="Nat. Biotechnol.">
        <title>Draft genome sequence of the oilseed species Ricinus communis.</title>
        <authorList>
            <person name="Chan A.P."/>
            <person name="Crabtree J."/>
            <person name="Zhao Q."/>
            <person name="Lorenzi H."/>
            <person name="Orvis J."/>
            <person name="Puiu D."/>
            <person name="Melake-Berhan A."/>
            <person name="Jones K.M."/>
            <person name="Redman J."/>
            <person name="Chen G."/>
            <person name="Cahoon E.B."/>
            <person name="Gedil M."/>
            <person name="Stanke M."/>
            <person name="Haas B.J."/>
            <person name="Wortman J.R."/>
            <person name="Fraser-Liggett C.M."/>
            <person name="Ravel J."/>
            <person name="Rabinowicz P.D."/>
        </authorList>
    </citation>
    <scope>NUCLEOTIDE SEQUENCE [LARGE SCALE GENOMIC DNA]</scope>
    <source>
        <strain evidence="2">cv. Hale</strain>
    </source>
</reference>
<dbReference type="Proteomes" id="UP000008311">
    <property type="component" value="Unassembled WGS sequence"/>
</dbReference>
<keyword evidence="2" id="KW-1185">Reference proteome</keyword>
<organism evidence="1 2">
    <name type="scientific">Ricinus communis</name>
    <name type="common">Castor bean</name>
    <dbReference type="NCBI Taxonomy" id="3988"/>
    <lineage>
        <taxon>Eukaryota</taxon>
        <taxon>Viridiplantae</taxon>
        <taxon>Streptophyta</taxon>
        <taxon>Embryophyta</taxon>
        <taxon>Tracheophyta</taxon>
        <taxon>Spermatophyta</taxon>
        <taxon>Magnoliopsida</taxon>
        <taxon>eudicotyledons</taxon>
        <taxon>Gunneridae</taxon>
        <taxon>Pentapetalae</taxon>
        <taxon>rosids</taxon>
        <taxon>fabids</taxon>
        <taxon>Malpighiales</taxon>
        <taxon>Euphorbiaceae</taxon>
        <taxon>Acalyphoideae</taxon>
        <taxon>Acalypheae</taxon>
        <taxon>Ricinus</taxon>
    </lineage>
</organism>
<evidence type="ECO:0000313" key="1">
    <source>
        <dbReference type="EMBL" id="EEF36875.1"/>
    </source>
</evidence>
<dbReference type="AlphaFoldDB" id="B9SHP8"/>